<comment type="caution">
    <text evidence="9">The sequence shown here is derived from an EMBL/GenBank/DDBJ whole genome shotgun (WGS) entry which is preliminary data.</text>
</comment>
<protein>
    <submittedName>
        <fullName evidence="10">SWI/SNF complex subunit SWI3</fullName>
    </submittedName>
</protein>
<dbReference type="InterPro" id="IPR036388">
    <property type="entry name" value="WH-like_DNA-bd_sf"/>
</dbReference>
<reference evidence="9" key="2">
    <citation type="submission" date="2014-08" db="EMBL/GenBank/DDBJ databases">
        <title>Exploiting Issatchenkia orientalis SD108 for Succinic Acid Production.</title>
        <authorList>
            <person name="Xiao H."/>
            <person name="Shao Z."/>
            <person name="Jiang Y."/>
            <person name="Dole S."/>
            <person name="Zhao H."/>
        </authorList>
    </citation>
    <scope>NUCLEOTIDE SEQUENCE [LARGE SCALE GENOMIC DNA]</scope>
    <source>
        <strain evidence="9">SD108</strain>
    </source>
</reference>
<evidence type="ECO:0000313" key="11">
    <source>
        <dbReference type="Proteomes" id="UP000029867"/>
    </source>
</evidence>
<dbReference type="PROSITE" id="PS50934">
    <property type="entry name" value="SWIRM"/>
    <property type="match status" value="1"/>
</dbReference>
<proteinExistence type="predicted"/>
<dbReference type="InterPro" id="IPR007526">
    <property type="entry name" value="SWIRM"/>
</dbReference>
<feature type="domain" description="SWIRM" evidence="7">
    <location>
        <begin position="229"/>
        <end position="326"/>
    </location>
</feature>
<feature type="compositionally biased region" description="Basic and acidic residues" evidence="5">
    <location>
        <begin position="135"/>
        <end position="152"/>
    </location>
</feature>
<feature type="domain" description="SANT" evidence="8">
    <location>
        <begin position="400"/>
        <end position="452"/>
    </location>
</feature>
<dbReference type="PANTHER" id="PTHR12802:SF41">
    <property type="entry name" value="BRAHMA ASSOCIATED PROTEIN 155 KDA"/>
    <property type="match status" value="1"/>
</dbReference>
<dbReference type="SUPFAM" id="SSF46689">
    <property type="entry name" value="Homeodomain-like"/>
    <property type="match status" value="2"/>
</dbReference>
<evidence type="ECO:0000313" key="9">
    <source>
        <dbReference type="EMBL" id="KGK40689.1"/>
    </source>
</evidence>
<dbReference type="InterPro" id="IPR017884">
    <property type="entry name" value="SANT_dom"/>
</dbReference>
<keyword evidence="2" id="KW-0238">DNA-binding</keyword>
<keyword evidence="4" id="KW-0539">Nucleus</keyword>
<reference evidence="10" key="4">
    <citation type="submission" date="2017-01" db="EMBL/GenBank/DDBJ databases">
        <authorList>
            <person name="Mah S.A."/>
            <person name="Swanson W.J."/>
            <person name="Moy G.W."/>
            <person name="Vacquier V.D."/>
        </authorList>
    </citation>
    <scope>NUCLEOTIDE SEQUENCE [LARGE SCALE GENOMIC DNA]</scope>
    <source>
        <strain evidence="10">129</strain>
    </source>
</reference>
<dbReference type="VEuPathDB" id="FungiDB:C5L36_0A11020"/>
<dbReference type="GO" id="GO:0016514">
    <property type="term" value="C:SWI/SNF complex"/>
    <property type="evidence" value="ECO:0007669"/>
    <property type="project" value="TreeGrafter"/>
</dbReference>
<sequence length="697" mass="79413">MVSQELTEGGKIPDTNGVSVADNVSDKMDVDNVVVDEEPDGIESGNALGIVEQSSNSTIKEEVTGTHSLTEEKEKLPEDVHPNNYERHVTENGSTEAISDEQNKNIEMEKGETEATEMIPSTVEVEQPDSSIQIKSEKEAPEFEKNGERSSNEDDDLFNDPLIPPIDRDDPNDEDFNEEDKTNSPGEHEDDLHDTVLRIENTKNKNNKDSLKIEAAARGDRLNEQTFTIVLPSYSSWFELSSIHDIERESLPEFFQGQNKSKTPEIYIKYRNFMVNSYRLNPNDYLSFTAVRRNLIGDSGALLRIHKFLTKWGIINYQVNPETRPQQIEPPYTGDFIVDYDTPRGMFPFESYKPPTEFPDLSHFKSLIGNKNQNETQTKFEEGEREGEPKLKKQRIIKADINKDWSEKSLQKLVDGVSQFKNDWYKIAAHVGDNKTAEECIIRFLQLPIEDKFLEDNKDLLGPLKYVPNLSFSSKENPIMSTLSFLANLVDTDVAAAASNRAIKVADKKLEKKLNRFKESEPTKEKTADDPLVDIKDAAVNAFGIIGARSHLFATFEEREMHRSLVNILQHQMKIVDMKLEKLNALEKEFELSKRYLEKKSDELLEEKLSIFKYNNAATSKLLQAVSLMESAEDLKEVDVEQVKLLIKQSKDILYQPPRKQLNILEEGGSDDAAENDNDPIKPVSFEAPMLYRYWSG</sequence>
<dbReference type="AlphaFoldDB" id="A0A099P8X0"/>
<dbReference type="InterPro" id="IPR032451">
    <property type="entry name" value="SMARCC_C"/>
</dbReference>
<name>A0A099P8X0_PICKU</name>
<evidence type="ECO:0000256" key="4">
    <source>
        <dbReference type="ARBA" id="ARBA00023242"/>
    </source>
</evidence>
<evidence type="ECO:0000313" key="10">
    <source>
        <dbReference type="EMBL" id="ONH74301.1"/>
    </source>
</evidence>
<evidence type="ECO:0000256" key="2">
    <source>
        <dbReference type="ARBA" id="ARBA00023125"/>
    </source>
</evidence>
<dbReference type="FunFam" id="1.10.10.60:FF:000014">
    <property type="entry name" value="SWI/SNF complex subunit SMARCC2 isoform C"/>
    <property type="match status" value="1"/>
</dbReference>
<dbReference type="InterPro" id="IPR001005">
    <property type="entry name" value="SANT/Myb"/>
</dbReference>
<organism evidence="9 11">
    <name type="scientific">Pichia kudriavzevii</name>
    <name type="common">Yeast</name>
    <name type="synonym">Issatchenkia orientalis</name>
    <dbReference type="NCBI Taxonomy" id="4909"/>
    <lineage>
        <taxon>Eukaryota</taxon>
        <taxon>Fungi</taxon>
        <taxon>Dikarya</taxon>
        <taxon>Ascomycota</taxon>
        <taxon>Saccharomycotina</taxon>
        <taxon>Pichiomycetes</taxon>
        <taxon>Pichiales</taxon>
        <taxon>Pichiaceae</taxon>
        <taxon>Pichia</taxon>
    </lineage>
</organism>
<evidence type="ECO:0000256" key="5">
    <source>
        <dbReference type="SAM" id="MobiDB-lite"/>
    </source>
</evidence>
<dbReference type="GO" id="GO:0045893">
    <property type="term" value="P:positive regulation of DNA-templated transcription"/>
    <property type="evidence" value="ECO:0007669"/>
    <property type="project" value="TreeGrafter"/>
</dbReference>
<dbReference type="PROSITE" id="PS50090">
    <property type="entry name" value="MYB_LIKE"/>
    <property type="match status" value="1"/>
</dbReference>
<dbReference type="Proteomes" id="UP000029867">
    <property type="component" value="Unassembled WGS sequence"/>
</dbReference>
<evidence type="ECO:0000313" key="12">
    <source>
        <dbReference type="Proteomes" id="UP000189274"/>
    </source>
</evidence>
<evidence type="ECO:0000256" key="3">
    <source>
        <dbReference type="ARBA" id="ARBA00023163"/>
    </source>
</evidence>
<dbReference type="FunFam" id="1.10.10.10:FF:000020">
    <property type="entry name" value="SWI/SNF complex subunit SMARCC2 isoform c"/>
    <property type="match status" value="1"/>
</dbReference>
<feature type="compositionally biased region" description="Basic and acidic residues" evidence="5">
    <location>
        <begin position="59"/>
        <end position="90"/>
    </location>
</feature>
<dbReference type="HOGENOM" id="CLU_004447_2_2_1"/>
<dbReference type="PANTHER" id="PTHR12802">
    <property type="entry name" value="SWI/SNF COMPLEX-RELATED"/>
    <property type="match status" value="1"/>
</dbReference>
<evidence type="ECO:0000256" key="1">
    <source>
        <dbReference type="ARBA" id="ARBA00023015"/>
    </source>
</evidence>
<dbReference type="GO" id="GO:0006338">
    <property type="term" value="P:chromatin remodeling"/>
    <property type="evidence" value="ECO:0007669"/>
    <property type="project" value="UniProtKB-ARBA"/>
</dbReference>
<feature type="compositionally biased region" description="Basic and acidic residues" evidence="5">
    <location>
        <begin position="101"/>
        <end position="113"/>
    </location>
</feature>
<dbReference type="Gene3D" id="1.10.10.60">
    <property type="entry name" value="Homeodomain-like"/>
    <property type="match status" value="1"/>
</dbReference>
<dbReference type="Proteomes" id="UP000189274">
    <property type="component" value="Unassembled WGS sequence"/>
</dbReference>
<accession>A0A099P8X0</accession>
<dbReference type="EMBL" id="JQFK01000001">
    <property type="protein sequence ID" value="KGK40689.1"/>
    <property type="molecule type" value="Genomic_DNA"/>
</dbReference>
<dbReference type="eggNOG" id="KOG1279">
    <property type="taxonomic scope" value="Eukaryota"/>
</dbReference>
<dbReference type="InterPro" id="IPR009057">
    <property type="entry name" value="Homeodomain-like_sf"/>
</dbReference>
<evidence type="ECO:0000259" key="6">
    <source>
        <dbReference type="PROSITE" id="PS50090"/>
    </source>
</evidence>
<keyword evidence="3" id="KW-0804">Transcription</keyword>
<feature type="region of interest" description="Disordered" evidence="5">
    <location>
        <begin position="56"/>
        <end position="193"/>
    </location>
</feature>
<dbReference type="GO" id="GO:0003677">
    <property type="term" value="F:DNA binding"/>
    <property type="evidence" value="ECO:0007669"/>
    <property type="project" value="UniProtKB-KW"/>
</dbReference>
<evidence type="ECO:0000259" key="7">
    <source>
        <dbReference type="PROSITE" id="PS50934"/>
    </source>
</evidence>
<reference evidence="12" key="3">
    <citation type="journal article" date="2017" name="Genome Announc.">
        <title>Genome sequences of Cyberlindnera fabianii 65, Pichia kudriavzevii 129, and Saccharomyces cerevisiae 131 isolated from fermented masau fruits in Zimbabwe.</title>
        <authorList>
            <person name="van Rijswijck I.M.H."/>
            <person name="Derks M.F.L."/>
            <person name="Abee T."/>
            <person name="de Ridder D."/>
            <person name="Smid E.J."/>
        </authorList>
    </citation>
    <scope>NUCLEOTIDE SEQUENCE [LARGE SCALE GENOMIC DNA]</scope>
    <source>
        <strain evidence="12">129</strain>
    </source>
</reference>
<dbReference type="Pfam" id="PF04433">
    <property type="entry name" value="SWIRM"/>
    <property type="match status" value="1"/>
</dbReference>
<dbReference type="EMBL" id="MQVM01000010">
    <property type="protein sequence ID" value="ONH74301.1"/>
    <property type="molecule type" value="Genomic_DNA"/>
</dbReference>
<feature type="region of interest" description="Disordered" evidence="5">
    <location>
        <begin position="1"/>
        <end position="26"/>
    </location>
</feature>
<dbReference type="SMART" id="SM00717">
    <property type="entry name" value="SANT"/>
    <property type="match status" value="1"/>
</dbReference>
<dbReference type="Pfam" id="PF00249">
    <property type="entry name" value="Myb_DNA-binding"/>
    <property type="match status" value="1"/>
</dbReference>
<dbReference type="GO" id="GO:0042393">
    <property type="term" value="F:histone binding"/>
    <property type="evidence" value="ECO:0007669"/>
    <property type="project" value="TreeGrafter"/>
</dbReference>
<dbReference type="CDD" id="cd00167">
    <property type="entry name" value="SANT"/>
    <property type="match status" value="1"/>
</dbReference>
<evidence type="ECO:0000259" key="8">
    <source>
        <dbReference type="PROSITE" id="PS51293"/>
    </source>
</evidence>
<dbReference type="Gene3D" id="1.10.10.10">
    <property type="entry name" value="Winged helix-like DNA-binding domain superfamily/Winged helix DNA-binding domain"/>
    <property type="match status" value="1"/>
</dbReference>
<feature type="compositionally biased region" description="Basic and acidic residues" evidence="5">
    <location>
        <begin position="179"/>
        <end position="193"/>
    </location>
</feature>
<reference evidence="11" key="1">
    <citation type="journal article" date="2014" name="Microb. Cell Fact.">
        <title>Exploiting Issatchenkia orientalis SD108 for succinic acid production.</title>
        <authorList>
            <person name="Xiao H."/>
            <person name="Shao Z."/>
            <person name="Jiang Y."/>
            <person name="Dole S."/>
            <person name="Zhao H."/>
        </authorList>
    </citation>
    <scope>NUCLEOTIDE SEQUENCE [LARGE SCALE GENOMIC DNA]</scope>
    <source>
        <strain evidence="11">SD108</strain>
    </source>
</reference>
<gene>
    <name evidence="10" type="ORF">BOH78_2447</name>
    <name evidence="9" type="ORF">JL09_g85</name>
</gene>
<dbReference type="PROSITE" id="PS51293">
    <property type="entry name" value="SANT"/>
    <property type="match status" value="1"/>
</dbReference>
<keyword evidence="1" id="KW-0805">Transcription regulation</keyword>
<feature type="domain" description="Myb-like" evidence="6">
    <location>
        <begin position="405"/>
        <end position="448"/>
    </location>
</feature>
<dbReference type="Pfam" id="PF16495">
    <property type="entry name" value="SWIRM-assoc_1"/>
    <property type="match status" value="1"/>
</dbReference>